<feature type="transmembrane region" description="Helical" evidence="1">
    <location>
        <begin position="6"/>
        <end position="25"/>
    </location>
</feature>
<evidence type="ECO:0000313" key="3">
    <source>
        <dbReference type="Proteomes" id="UP000240903"/>
    </source>
</evidence>
<evidence type="ECO:0000313" key="2">
    <source>
        <dbReference type="EMBL" id="AUV61859.1"/>
    </source>
</evidence>
<accession>A0A2K9VHS6</accession>
<sequence length="75" mass="8385">MLVQYVLAFVAVIQMFLILALFKRVELHRKLHMRGAEAGVKLAMACMAMGADVIKLKKKVGIDGDQQQSTTDHKE</sequence>
<reference evidence="3" key="1">
    <citation type="submission" date="2018-01" db="EMBL/GenBank/DDBJ databases">
        <title>Pseudomonas phages infecting Pseudomonas sp. isolated from Prunus avium.</title>
        <authorList>
            <person name="Colberg O."/>
            <person name="Carstens A.B."/>
            <person name="Kot W."/>
            <person name="Hansen L.H."/>
        </authorList>
    </citation>
    <scope>NUCLEOTIDE SEQUENCE [LARGE SCALE GENOMIC DNA]</scope>
</reference>
<organism evidence="2 3">
    <name type="scientific">Pseudomonas phage Littlefix</name>
    <dbReference type="NCBI Taxonomy" id="2079289"/>
    <lineage>
        <taxon>Viruses</taxon>
        <taxon>Duplodnaviria</taxon>
        <taxon>Heunggongvirae</taxon>
        <taxon>Uroviricota</taxon>
        <taxon>Caudoviricetes</taxon>
        <taxon>Schitoviridae</taxon>
        <taxon>Littlefixvirus</taxon>
        <taxon>Littlefixvirus littlefix</taxon>
    </lineage>
</organism>
<keyword evidence="1" id="KW-1133">Transmembrane helix</keyword>
<gene>
    <name evidence="2" type="ORF">PsPhLittlefix_gp44</name>
</gene>
<proteinExistence type="predicted"/>
<dbReference type="EMBL" id="MG775260">
    <property type="protein sequence ID" value="AUV61859.1"/>
    <property type="molecule type" value="Genomic_DNA"/>
</dbReference>
<dbReference type="Proteomes" id="UP000240903">
    <property type="component" value="Segment"/>
</dbReference>
<keyword evidence="3" id="KW-1185">Reference proteome</keyword>
<evidence type="ECO:0000256" key="1">
    <source>
        <dbReference type="SAM" id="Phobius"/>
    </source>
</evidence>
<name>A0A2K9VHS6_9CAUD</name>
<keyword evidence="1" id="KW-0472">Membrane</keyword>
<protein>
    <submittedName>
        <fullName evidence="2">Uncharacterized protein</fullName>
    </submittedName>
</protein>
<keyword evidence="1" id="KW-0812">Transmembrane</keyword>